<keyword evidence="3" id="KW-1185">Reference proteome</keyword>
<evidence type="ECO:0000313" key="3">
    <source>
        <dbReference type="Proteomes" id="UP000553706"/>
    </source>
</evidence>
<dbReference type="AlphaFoldDB" id="A0A840VNE4"/>
<evidence type="ECO:0008006" key="4">
    <source>
        <dbReference type="Google" id="ProtNLM"/>
    </source>
</evidence>
<protein>
    <recommendedName>
        <fullName evidence="4">Pilus assembly protein</fullName>
    </recommendedName>
</protein>
<keyword evidence="1" id="KW-1133">Transmembrane helix</keyword>
<dbReference type="EMBL" id="JACHFJ010000008">
    <property type="protein sequence ID" value="MBB5373689.1"/>
    <property type="molecule type" value="Genomic_DNA"/>
</dbReference>
<name>A0A840VNE4_9PROT</name>
<comment type="caution">
    <text evidence="2">The sequence shown here is derived from an EMBL/GenBank/DDBJ whole genome shotgun (WGS) entry which is preliminary data.</text>
</comment>
<evidence type="ECO:0000256" key="1">
    <source>
        <dbReference type="SAM" id="Phobius"/>
    </source>
</evidence>
<reference evidence="2 3" key="1">
    <citation type="submission" date="2020-08" db="EMBL/GenBank/DDBJ databases">
        <title>Genomic Encyclopedia of Type Strains, Phase IV (KMG-IV): sequencing the most valuable type-strain genomes for metagenomic binning, comparative biology and taxonomic classification.</title>
        <authorList>
            <person name="Goeker M."/>
        </authorList>
    </citation>
    <scope>NUCLEOTIDE SEQUENCE [LARGE SCALE GENOMIC DNA]</scope>
    <source>
        <strain evidence="2 3">DSM 27026</strain>
    </source>
</reference>
<keyword evidence="1" id="KW-0812">Transmembrane</keyword>
<sequence>MALASMDRPHLPSLLNVLRLARPFAACRYAGAAVEFALIGLAFFGYLMAIINLGMLGLTLSVMQRSLELTARTTAVSVAANGSTATCPTVATVQNYFNRFSAPIIPANAVTLTFYSYSTTGNVTQLGSTASPWVKSGSGLNGSYIAVNASYNWKPIGFSKFGGVTLTLTTVAFSTGAATCT</sequence>
<keyword evidence="1" id="KW-0472">Membrane</keyword>
<dbReference type="RefSeq" id="WP_183266701.1">
    <property type="nucleotide sequence ID" value="NZ_JACHFJ010000008.1"/>
</dbReference>
<evidence type="ECO:0000313" key="2">
    <source>
        <dbReference type="EMBL" id="MBB5373689.1"/>
    </source>
</evidence>
<feature type="transmembrane region" description="Helical" evidence="1">
    <location>
        <begin position="36"/>
        <end position="62"/>
    </location>
</feature>
<organism evidence="2 3">
    <name type="scientific">Acidocella aromatica</name>
    <dbReference type="NCBI Taxonomy" id="1303579"/>
    <lineage>
        <taxon>Bacteria</taxon>
        <taxon>Pseudomonadati</taxon>
        <taxon>Pseudomonadota</taxon>
        <taxon>Alphaproteobacteria</taxon>
        <taxon>Acetobacterales</taxon>
        <taxon>Acidocellaceae</taxon>
        <taxon>Acidocella</taxon>
    </lineage>
</organism>
<accession>A0A840VNE4</accession>
<dbReference type="Proteomes" id="UP000553706">
    <property type="component" value="Unassembled WGS sequence"/>
</dbReference>
<gene>
    <name evidence="2" type="ORF">HNP71_001953</name>
</gene>
<proteinExistence type="predicted"/>